<organism evidence="1 2">
    <name type="scientific">Macrosiphum euphorbiae</name>
    <name type="common">potato aphid</name>
    <dbReference type="NCBI Taxonomy" id="13131"/>
    <lineage>
        <taxon>Eukaryota</taxon>
        <taxon>Metazoa</taxon>
        <taxon>Ecdysozoa</taxon>
        <taxon>Arthropoda</taxon>
        <taxon>Hexapoda</taxon>
        <taxon>Insecta</taxon>
        <taxon>Pterygota</taxon>
        <taxon>Neoptera</taxon>
        <taxon>Paraneoptera</taxon>
        <taxon>Hemiptera</taxon>
        <taxon>Sternorrhyncha</taxon>
        <taxon>Aphidomorpha</taxon>
        <taxon>Aphidoidea</taxon>
        <taxon>Aphididae</taxon>
        <taxon>Macrosiphini</taxon>
        <taxon>Macrosiphum</taxon>
    </lineage>
</organism>
<protein>
    <submittedName>
        <fullName evidence="1">Uncharacterized protein</fullName>
    </submittedName>
</protein>
<dbReference type="EMBL" id="CARXXK010000002">
    <property type="protein sequence ID" value="CAI6356568.1"/>
    <property type="molecule type" value="Genomic_DNA"/>
</dbReference>
<keyword evidence="2" id="KW-1185">Reference proteome</keyword>
<name>A0AAV0WL71_9HEMI</name>
<dbReference type="AlphaFoldDB" id="A0AAV0WL71"/>
<comment type="caution">
    <text evidence="1">The sequence shown here is derived from an EMBL/GenBank/DDBJ whole genome shotgun (WGS) entry which is preliminary data.</text>
</comment>
<dbReference type="Proteomes" id="UP001160148">
    <property type="component" value="Unassembled WGS sequence"/>
</dbReference>
<proteinExistence type="predicted"/>
<sequence>MEKIDVQINKTISPIIYLILKRESKFNTNLNNSLTETMYEEVELEQFVVSSKSVKDKYFMLQNNDIVEVTKIIKYFNGQIKIEAIKFNYSPMFDYPFTSDTTKIFYIKEIIPKVQPILNNLNSLKHKCFVTPIGNCKYIAIALLHSS</sequence>
<evidence type="ECO:0000313" key="1">
    <source>
        <dbReference type="EMBL" id="CAI6356568.1"/>
    </source>
</evidence>
<accession>A0AAV0WL71</accession>
<reference evidence="1 2" key="1">
    <citation type="submission" date="2023-01" db="EMBL/GenBank/DDBJ databases">
        <authorList>
            <person name="Whitehead M."/>
        </authorList>
    </citation>
    <scope>NUCLEOTIDE SEQUENCE [LARGE SCALE GENOMIC DNA]</scope>
</reference>
<evidence type="ECO:0000313" key="2">
    <source>
        <dbReference type="Proteomes" id="UP001160148"/>
    </source>
</evidence>
<gene>
    <name evidence="1" type="ORF">MEUPH1_LOCUS12289</name>
</gene>